<dbReference type="GO" id="GO:0000287">
    <property type="term" value="F:magnesium ion binding"/>
    <property type="evidence" value="ECO:0007669"/>
    <property type="project" value="InterPro"/>
</dbReference>
<dbReference type="Gene3D" id="3.90.470.20">
    <property type="entry name" value="4'-phosphopantetheinyl transferase domain"/>
    <property type="match status" value="2"/>
</dbReference>
<organism evidence="3 4">
    <name type="scientific">Acidiluteibacter ferrifornacis</name>
    <dbReference type="NCBI Taxonomy" id="2692424"/>
    <lineage>
        <taxon>Bacteria</taxon>
        <taxon>Pseudomonadati</taxon>
        <taxon>Bacteroidota</taxon>
        <taxon>Flavobacteriia</taxon>
        <taxon>Flavobacteriales</taxon>
        <taxon>Cryomorphaceae</taxon>
        <taxon>Acidiluteibacter</taxon>
    </lineage>
</organism>
<reference evidence="3 4" key="1">
    <citation type="submission" date="2019-12" db="EMBL/GenBank/DDBJ databases">
        <authorList>
            <person name="Zhao J."/>
        </authorList>
    </citation>
    <scope>NUCLEOTIDE SEQUENCE [LARGE SCALE GENOMIC DNA]</scope>
    <source>
        <strain evidence="3 4">S-15</strain>
    </source>
</reference>
<dbReference type="RefSeq" id="WP_160633384.1">
    <property type="nucleotide sequence ID" value="NZ_WWNE01000007.1"/>
</dbReference>
<protein>
    <submittedName>
        <fullName evidence="3">4'-phosphopantetheinyl transferase superfamily protein</fullName>
    </submittedName>
</protein>
<dbReference type="InterPro" id="IPR037143">
    <property type="entry name" value="4-PPantetheinyl_Trfase_dom_sf"/>
</dbReference>
<dbReference type="AlphaFoldDB" id="A0A6N9NPU4"/>
<name>A0A6N9NPU4_9FLAO</name>
<dbReference type="InterPro" id="IPR008278">
    <property type="entry name" value="4-PPantetheinyl_Trfase_dom"/>
</dbReference>
<sequence length="183" mass="21559">MRTELIRKIKTNKGYVYLIDSDLYNIDRNQFRSKKDFQAQVVRLFLTAKIGDHVLNHNDSGAPFLVDSNYHLSISHCDHLFAIYLSSFEFIGVDIEVIKKDIQKIIPYFINQQERNTNWTFEQLYIIWCTKEAVYKSKKGNIQDLAAEVTVKSIANNEVIYTFKNQVEKLTYEITDNWVLTYN</sequence>
<evidence type="ECO:0000259" key="2">
    <source>
        <dbReference type="Pfam" id="PF01648"/>
    </source>
</evidence>
<dbReference type="EMBL" id="WWNE01000007">
    <property type="protein sequence ID" value="NBG66435.1"/>
    <property type="molecule type" value="Genomic_DNA"/>
</dbReference>
<proteinExistence type="predicted"/>
<dbReference type="Proteomes" id="UP000470771">
    <property type="component" value="Unassembled WGS sequence"/>
</dbReference>
<dbReference type="Pfam" id="PF01648">
    <property type="entry name" value="ACPS"/>
    <property type="match status" value="1"/>
</dbReference>
<feature type="domain" description="4'-phosphopantetheinyl transferase" evidence="2">
    <location>
        <begin position="91"/>
        <end position="147"/>
    </location>
</feature>
<keyword evidence="1 3" id="KW-0808">Transferase</keyword>
<dbReference type="GO" id="GO:0008897">
    <property type="term" value="F:holo-[acyl-carrier-protein] synthase activity"/>
    <property type="evidence" value="ECO:0007669"/>
    <property type="project" value="InterPro"/>
</dbReference>
<evidence type="ECO:0000313" key="3">
    <source>
        <dbReference type="EMBL" id="NBG66435.1"/>
    </source>
</evidence>
<dbReference type="SUPFAM" id="SSF56214">
    <property type="entry name" value="4'-phosphopantetheinyl transferase"/>
    <property type="match status" value="2"/>
</dbReference>
<evidence type="ECO:0000256" key="1">
    <source>
        <dbReference type="ARBA" id="ARBA00022679"/>
    </source>
</evidence>
<gene>
    <name evidence="3" type="ORF">GQN54_09930</name>
</gene>
<comment type="caution">
    <text evidence="3">The sequence shown here is derived from an EMBL/GenBank/DDBJ whole genome shotgun (WGS) entry which is preliminary data.</text>
</comment>
<accession>A0A6N9NPU4</accession>
<evidence type="ECO:0000313" key="4">
    <source>
        <dbReference type="Proteomes" id="UP000470771"/>
    </source>
</evidence>
<keyword evidence="4" id="KW-1185">Reference proteome</keyword>